<organism evidence="4 5">
    <name type="scientific">Plectus sambesii</name>
    <dbReference type="NCBI Taxonomy" id="2011161"/>
    <lineage>
        <taxon>Eukaryota</taxon>
        <taxon>Metazoa</taxon>
        <taxon>Ecdysozoa</taxon>
        <taxon>Nematoda</taxon>
        <taxon>Chromadorea</taxon>
        <taxon>Plectida</taxon>
        <taxon>Plectina</taxon>
        <taxon>Plectoidea</taxon>
        <taxon>Plectidae</taxon>
        <taxon>Plectus</taxon>
    </lineage>
</organism>
<dbReference type="Pfam" id="PF24934">
    <property type="entry name" value="DUF7752"/>
    <property type="match status" value="1"/>
</dbReference>
<dbReference type="InterPro" id="IPR056053">
    <property type="entry name" value="DUF7636"/>
</dbReference>
<keyword evidence="4" id="KW-1185">Reference proteome</keyword>
<feature type="domain" description="DUF7752" evidence="2">
    <location>
        <begin position="149"/>
        <end position="256"/>
    </location>
</feature>
<feature type="domain" description="RDRP C-terminal head" evidence="3">
    <location>
        <begin position="26"/>
        <end position="105"/>
    </location>
</feature>
<dbReference type="InterPro" id="IPR056654">
    <property type="entry name" value="DUF7752"/>
</dbReference>
<dbReference type="InterPro" id="IPR058752">
    <property type="entry name" value="RDRP_C_head"/>
</dbReference>
<dbReference type="AlphaFoldDB" id="A0A914VWA5"/>
<dbReference type="Proteomes" id="UP000887566">
    <property type="component" value="Unplaced"/>
</dbReference>
<accession>A0A914VWA5</accession>
<evidence type="ECO:0000313" key="5">
    <source>
        <dbReference type="WBParaSite" id="PSAMB.scaffold2602size22314.g18446.t1"/>
    </source>
</evidence>
<dbReference type="WBParaSite" id="PSAMB.scaffold2602size22314.g18446.t1">
    <property type="protein sequence ID" value="PSAMB.scaffold2602size22314.g18446.t1"/>
    <property type="gene ID" value="PSAMB.scaffold2602size22314.g18446"/>
</dbReference>
<evidence type="ECO:0000259" key="1">
    <source>
        <dbReference type="Pfam" id="PF24642"/>
    </source>
</evidence>
<protein>
    <submittedName>
        <fullName evidence="5">RNA-directed RNA polymerase</fullName>
    </submittedName>
</protein>
<dbReference type="Pfam" id="PF26253">
    <property type="entry name" value="RdRP_head"/>
    <property type="match status" value="1"/>
</dbReference>
<evidence type="ECO:0000259" key="3">
    <source>
        <dbReference type="Pfam" id="PF26253"/>
    </source>
</evidence>
<evidence type="ECO:0000259" key="2">
    <source>
        <dbReference type="Pfam" id="PF24934"/>
    </source>
</evidence>
<reference evidence="5" key="1">
    <citation type="submission" date="2022-11" db="UniProtKB">
        <authorList>
            <consortium name="WormBaseParasite"/>
        </authorList>
    </citation>
    <scope>IDENTIFICATION</scope>
</reference>
<feature type="domain" description="DUF7636" evidence="1">
    <location>
        <begin position="308"/>
        <end position="413"/>
    </location>
</feature>
<name>A0A914VWA5_9BILA</name>
<sequence>VRNRVNDREQEDFSFYTTDRLIEARCTTIFNQARQEFFAEFGGIDVNTRADDRDQRKRTCIAPGLDMQRKASAWYIVTYQVPTATGLLSFPWVAWDLLAYIKQRKNPSLSFDPIADNLSKYLIKFCDNNKQAMDARLKQLCQIEALLRYHRKYSGLDKLFFVLSTWGDREHLFKANIKSVHLCLLLVQFGLGWLKRPGKSDRDRFLHEQVDEILPEDAHEKRIFLEKNIGGLGRILTRFLQYLASRCFSTTKMLNFMEPNLGYYSFCLRGEWLSLHRTAVKAFHHLVMTGRFDSLGLSSDRTTGSWDIVETRPFMIELPHEREMCQRRYSFDQIQDVIKEKTGVHDIFLRRQERNNGTRVSVSARGTLESLHRLRELLTVVPGLGNLYGDEIGASSRHKEQSIRHLVLAKIME</sequence>
<proteinExistence type="predicted"/>
<evidence type="ECO:0000313" key="4">
    <source>
        <dbReference type="Proteomes" id="UP000887566"/>
    </source>
</evidence>
<dbReference type="Pfam" id="PF24642">
    <property type="entry name" value="DUF7636"/>
    <property type="match status" value="1"/>
</dbReference>